<comment type="caution">
    <text evidence="2">The sequence shown here is derived from an EMBL/GenBank/DDBJ whole genome shotgun (WGS) entry which is preliminary data.</text>
</comment>
<organism evidence="2 4">
    <name type="scientific">Aliidiomarina maris</name>
    <dbReference type="NCBI Taxonomy" id="531312"/>
    <lineage>
        <taxon>Bacteria</taxon>
        <taxon>Pseudomonadati</taxon>
        <taxon>Pseudomonadota</taxon>
        <taxon>Gammaproteobacteria</taxon>
        <taxon>Alteromonadales</taxon>
        <taxon>Idiomarinaceae</taxon>
        <taxon>Aliidiomarina</taxon>
    </lineage>
</organism>
<name>A0A327WVD1_9GAMM</name>
<dbReference type="EMBL" id="QLMD01000007">
    <property type="protein sequence ID" value="RAJ96936.1"/>
    <property type="molecule type" value="Genomic_DNA"/>
</dbReference>
<sequence>MKIQSKLVTSAAFVTGLTWLIALPAAAQSIELEWQQTASDSSQPISKFDHQAVLVDLQAVLLSAEQRRYQHTQNLINDTHLNHIKVGGQYLYTVNDHIALWPRLRILAGYQGNLKSDSITYNPQLVGIWQTNELYAWVLGAGVLANTADTQYYPVAGMVLHENERHNWSGQLTVPQGLISYQLDTNWLADIGLKWQTRYYGLDQDEAFQIMRSQDILLSFGPRYTHSSQINLSARLTYAFEREVRFYGETGGLVTHPSSGFGFRLAMSYDF</sequence>
<evidence type="ECO:0000256" key="1">
    <source>
        <dbReference type="SAM" id="SignalP"/>
    </source>
</evidence>
<keyword evidence="5" id="KW-1185">Reference proteome</keyword>
<evidence type="ECO:0000313" key="2">
    <source>
        <dbReference type="EMBL" id="RAJ96936.1"/>
    </source>
</evidence>
<reference evidence="3 5" key="1">
    <citation type="journal article" date="2018" name="Front. Microbiol.">
        <title>Genome-Based Analysis Reveals the Taxonomy and Diversity of the Family Idiomarinaceae.</title>
        <authorList>
            <person name="Liu Y."/>
            <person name="Lai Q."/>
            <person name="Shao Z."/>
        </authorList>
    </citation>
    <scope>NUCLEOTIDE SEQUENCE [LARGE SCALE GENOMIC DNA]</scope>
    <source>
        <strain evidence="3 5">CF12-14</strain>
    </source>
</reference>
<dbReference type="Proteomes" id="UP000249203">
    <property type="component" value="Unassembled WGS sequence"/>
</dbReference>
<evidence type="ECO:0000313" key="5">
    <source>
        <dbReference type="Proteomes" id="UP000287865"/>
    </source>
</evidence>
<dbReference type="EMBL" id="PIPK01000007">
    <property type="protein sequence ID" value="RUO24127.1"/>
    <property type="molecule type" value="Genomic_DNA"/>
</dbReference>
<evidence type="ECO:0000313" key="3">
    <source>
        <dbReference type="EMBL" id="RUO24127.1"/>
    </source>
</evidence>
<keyword evidence="1" id="KW-0732">Signal</keyword>
<reference evidence="2 4" key="2">
    <citation type="submission" date="2018-06" db="EMBL/GenBank/DDBJ databases">
        <title>Genomic Encyclopedia of Type Strains, Phase III (KMG-III): the genomes of soil and plant-associated and newly described type strains.</title>
        <authorList>
            <person name="Whitman W."/>
        </authorList>
    </citation>
    <scope>NUCLEOTIDE SEQUENCE [LARGE SCALE GENOMIC DNA]</scope>
    <source>
        <strain evidence="2 4">CGMCC 1.15366</strain>
    </source>
</reference>
<dbReference type="RefSeq" id="WP_111569591.1">
    <property type="nucleotide sequence ID" value="NZ_PIPK01000007.1"/>
</dbReference>
<evidence type="ECO:0000313" key="4">
    <source>
        <dbReference type="Proteomes" id="UP000249203"/>
    </source>
</evidence>
<proteinExistence type="predicted"/>
<dbReference type="AlphaFoldDB" id="A0A327WVD1"/>
<protein>
    <submittedName>
        <fullName evidence="2">Uncharacterized protein</fullName>
    </submittedName>
</protein>
<accession>A0A327WVD1</accession>
<feature type="chain" id="PRO_5016370813" evidence="1">
    <location>
        <begin position="28"/>
        <end position="271"/>
    </location>
</feature>
<dbReference type="Proteomes" id="UP000287865">
    <property type="component" value="Unassembled WGS sequence"/>
</dbReference>
<gene>
    <name evidence="2" type="ORF">B0I24_107151</name>
    <name evidence="3" type="ORF">CWE07_08525</name>
</gene>
<dbReference type="OrthoDB" id="7056673at2"/>
<feature type="signal peptide" evidence="1">
    <location>
        <begin position="1"/>
        <end position="27"/>
    </location>
</feature>